<dbReference type="InterPro" id="IPR036217">
    <property type="entry name" value="MethylDNA_cys_MeTrfase_DNAb"/>
</dbReference>
<name>A0A4U0PXZ2_9NEIS</name>
<dbReference type="Gene3D" id="1.10.10.10">
    <property type="entry name" value="Winged helix-like DNA-binding domain superfamily/Winged helix DNA-binding domain"/>
    <property type="match status" value="1"/>
</dbReference>
<organism evidence="8 9">
    <name type="scientific">Chitiniphilus eburneus</name>
    <dbReference type="NCBI Taxonomy" id="2571148"/>
    <lineage>
        <taxon>Bacteria</taxon>
        <taxon>Pseudomonadati</taxon>
        <taxon>Pseudomonadota</taxon>
        <taxon>Betaproteobacteria</taxon>
        <taxon>Neisseriales</taxon>
        <taxon>Chitinibacteraceae</taxon>
        <taxon>Chitiniphilus</taxon>
    </lineage>
</organism>
<dbReference type="InterPro" id="IPR036388">
    <property type="entry name" value="WH-like_DNA-bd_sf"/>
</dbReference>
<protein>
    <submittedName>
        <fullName evidence="8">Methylated-DNA--[protein]-cysteine S-methyltransferase</fullName>
    </submittedName>
</protein>
<evidence type="ECO:0000256" key="1">
    <source>
        <dbReference type="ARBA" id="ARBA00001286"/>
    </source>
</evidence>
<reference evidence="8 9" key="1">
    <citation type="submission" date="2019-04" db="EMBL/GenBank/DDBJ databases">
        <title>Chitiniphilus eburnea sp. nov., a novel chitinolytic bacterium isolated from aquaculture sludge.</title>
        <authorList>
            <person name="Sheng M."/>
        </authorList>
    </citation>
    <scope>NUCLEOTIDE SEQUENCE [LARGE SCALE GENOMIC DNA]</scope>
    <source>
        <strain evidence="8 9">HX-2-15</strain>
    </source>
</reference>
<keyword evidence="9" id="KW-1185">Reference proteome</keyword>
<dbReference type="NCBIfam" id="TIGR00589">
    <property type="entry name" value="ogt"/>
    <property type="match status" value="1"/>
</dbReference>
<evidence type="ECO:0000256" key="6">
    <source>
        <dbReference type="ARBA" id="ARBA00049348"/>
    </source>
</evidence>
<dbReference type="InterPro" id="IPR014048">
    <property type="entry name" value="MethylDNA_cys_MeTrfase_DNA-bd"/>
</dbReference>
<evidence type="ECO:0000259" key="7">
    <source>
        <dbReference type="Pfam" id="PF01035"/>
    </source>
</evidence>
<sequence>MHPIVYDEYDAIVPSLIGPLGICATSELLTLIDFLPADAPLREPGTPLLREVERQLKAYGADPAFRFDLPYRLQGTSHQRAVWERIAAIPLGELVRYAEIAWQLGSSARAVGSACGRNPLPIVIPCHRVVAKQGLGGFNANRNGVDWGPLKYTLLVHEGVL</sequence>
<dbReference type="SUPFAM" id="SSF53155">
    <property type="entry name" value="Methylated DNA-protein cysteine methyltransferase domain"/>
    <property type="match status" value="1"/>
</dbReference>
<feature type="domain" description="Methylated-DNA-[protein]-cysteine S-methyltransferase DNA binding" evidence="7">
    <location>
        <begin position="78"/>
        <end position="160"/>
    </location>
</feature>
<dbReference type="CDD" id="cd06445">
    <property type="entry name" value="ATase"/>
    <property type="match status" value="1"/>
</dbReference>
<dbReference type="Proteomes" id="UP000310016">
    <property type="component" value="Unassembled WGS sequence"/>
</dbReference>
<dbReference type="GO" id="GO:0032259">
    <property type="term" value="P:methylation"/>
    <property type="evidence" value="ECO:0007669"/>
    <property type="project" value="UniProtKB-KW"/>
</dbReference>
<dbReference type="Pfam" id="PF01035">
    <property type="entry name" value="DNA_binding_1"/>
    <property type="match status" value="1"/>
</dbReference>
<evidence type="ECO:0000313" key="8">
    <source>
        <dbReference type="EMBL" id="TJZ73120.1"/>
    </source>
</evidence>
<dbReference type="GO" id="GO:0006281">
    <property type="term" value="P:DNA repair"/>
    <property type="evidence" value="ECO:0007669"/>
    <property type="project" value="UniProtKB-KW"/>
</dbReference>
<dbReference type="EMBL" id="SUMF01000012">
    <property type="protein sequence ID" value="TJZ73120.1"/>
    <property type="molecule type" value="Genomic_DNA"/>
</dbReference>
<evidence type="ECO:0000313" key="9">
    <source>
        <dbReference type="Proteomes" id="UP000310016"/>
    </source>
</evidence>
<dbReference type="PROSITE" id="PS00374">
    <property type="entry name" value="MGMT"/>
    <property type="match status" value="1"/>
</dbReference>
<proteinExistence type="predicted"/>
<comment type="caution">
    <text evidence="8">The sequence shown here is derived from an EMBL/GenBank/DDBJ whole genome shotgun (WGS) entry which is preliminary data.</text>
</comment>
<dbReference type="PANTHER" id="PTHR10815:SF13">
    <property type="entry name" value="METHYLATED-DNA--PROTEIN-CYSTEINE METHYLTRANSFERASE"/>
    <property type="match status" value="1"/>
</dbReference>
<comment type="catalytic activity">
    <reaction evidence="1">
        <text>a 4-O-methyl-thymidine in DNA + L-cysteinyl-[protein] = a thymidine in DNA + S-methyl-L-cysteinyl-[protein]</text>
        <dbReference type="Rhea" id="RHEA:53428"/>
        <dbReference type="Rhea" id="RHEA-COMP:10131"/>
        <dbReference type="Rhea" id="RHEA-COMP:10132"/>
        <dbReference type="Rhea" id="RHEA-COMP:13555"/>
        <dbReference type="Rhea" id="RHEA-COMP:13556"/>
        <dbReference type="ChEBI" id="CHEBI:29950"/>
        <dbReference type="ChEBI" id="CHEBI:82612"/>
        <dbReference type="ChEBI" id="CHEBI:137386"/>
        <dbReference type="ChEBI" id="CHEBI:137387"/>
        <dbReference type="EC" id="2.1.1.63"/>
    </reaction>
</comment>
<evidence type="ECO:0000256" key="3">
    <source>
        <dbReference type="ARBA" id="ARBA00022679"/>
    </source>
</evidence>
<keyword evidence="2 8" id="KW-0489">Methyltransferase</keyword>
<evidence type="ECO:0000256" key="4">
    <source>
        <dbReference type="ARBA" id="ARBA00022763"/>
    </source>
</evidence>
<dbReference type="OrthoDB" id="9811249at2"/>
<comment type="catalytic activity">
    <reaction evidence="6">
        <text>a 6-O-methyl-2'-deoxyguanosine in DNA + L-cysteinyl-[protein] = S-methyl-L-cysteinyl-[protein] + a 2'-deoxyguanosine in DNA</text>
        <dbReference type="Rhea" id="RHEA:24000"/>
        <dbReference type="Rhea" id="RHEA-COMP:10131"/>
        <dbReference type="Rhea" id="RHEA-COMP:10132"/>
        <dbReference type="Rhea" id="RHEA-COMP:11367"/>
        <dbReference type="Rhea" id="RHEA-COMP:11368"/>
        <dbReference type="ChEBI" id="CHEBI:29950"/>
        <dbReference type="ChEBI" id="CHEBI:82612"/>
        <dbReference type="ChEBI" id="CHEBI:85445"/>
        <dbReference type="ChEBI" id="CHEBI:85448"/>
        <dbReference type="EC" id="2.1.1.63"/>
    </reaction>
</comment>
<dbReference type="InterPro" id="IPR001497">
    <property type="entry name" value="MethylDNA_cys_MeTrfase_AS"/>
</dbReference>
<keyword evidence="4" id="KW-0227">DNA damage</keyword>
<dbReference type="InterPro" id="IPR036631">
    <property type="entry name" value="MGMT_N_sf"/>
</dbReference>
<keyword evidence="5" id="KW-0234">DNA repair</keyword>
<accession>A0A4U0PXZ2</accession>
<evidence type="ECO:0000256" key="5">
    <source>
        <dbReference type="ARBA" id="ARBA00023204"/>
    </source>
</evidence>
<dbReference type="GO" id="GO:0003908">
    <property type="term" value="F:methylated-DNA-[protein]-cysteine S-methyltransferase activity"/>
    <property type="evidence" value="ECO:0007669"/>
    <property type="project" value="UniProtKB-EC"/>
</dbReference>
<dbReference type="SUPFAM" id="SSF46767">
    <property type="entry name" value="Methylated DNA-protein cysteine methyltransferase, C-terminal domain"/>
    <property type="match status" value="1"/>
</dbReference>
<gene>
    <name evidence="8" type="ORF">FAZ21_11920</name>
</gene>
<dbReference type="PANTHER" id="PTHR10815">
    <property type="entry name" value="METHYLATED-DNA--PROTEIN-CYSTEINE METHYLTRANSFERASE"/>
    <property type="match status" value="1"/>
</dbReference>
<evidence type="ECO:0000256" key="2">
    <source>
        <dbReference type="ARBA" id="ARBA00022603"/>
    </source>
</evidence>
<dbReference type="Gene3D" id="3.30.160.70">
    <property type="entry name" value="Methylated DNA-protein cysteine methyltransferase domain"/>
    <property type="match status" value="1"/>
</dbReference>
<keyword evidence="3 8" id="KW-0808">Transferase</keyword>
<dbReference type="AlphaFoldDB" id="A0A4U0PXZ2"/>